<evidence type="ECO:0000256" key="1">
    <source>
        <dbReference type="SAM" id="Phobius"/>
    </source>
</evidence>
<keyword evidence="1" id="KW-1133">Transmembrane helix</keyword>
<dbReference type="EMBL" id="CP072800">
    <property type="protein sequence ID" value="QTR51012.1"/>
    <property type="molecule type" value="Genomic_DNA"/>
</dbReference>
<keyword evidence="3" id="KW-1185">Reference proteome</keyword>
<evidence type="ECO:0000313" key="2">
    <source>
        <dbReference type="EMBL" id="QTR51012.1"/>
    </source>
</evidence>
<proteinExistence type="predicted"/>
<keyword evidence="1" id="KW-0472">Membrane</keyword>
<feature type="transmembrane region" description="Helical" evidence="1">
    <location>
        <begin position="12"/>
        <end position="29"/>
    </location>
</feature>
<name>A0ABX7X6K5_9GAMM</name>
<evidence type="ECO:0008006" key="4">
    <source>
        <dbReference type="Google" id="ProtNLM"/>
    </source>
</evidence>
<dbReference type="RefSeq" id="WP_210229051.1">
    <property type="nucleotide sequence ID" value="NZ_CP072800.1"/>
</dbReference>
<protein>
    <recommendedName>
        <fullName evidence="4">DUF3311 domain-containing protein</fullName>
    </recommendedName>
</protein>
<reference evidence="2 3" key="1">
    <citation type="submission" date="2021-04" db="EMBL/GenBank/DDBJ databases">
        <title>Genomics, taxonomy and metabolism of representatives of sulfur bacteria of the genus Thiothrix: Thiothrix fructosivorans QT, Thiothrix unzii A1T and three new species, Thiothrix subterranea sp. nov., Thiothrix litoralis sp. nov. and 'Candidatus Thiothrix anitrata' sp. nov.</title>
        <authorList>
            <person name="Ravin N.V."/>
            <person name="Smolyakov D."/>
            <person name="Rudenko T.S."/>
            <person name="Mardanov A.V."/>
            <person name="Beletsky A.V."/>
            <person name="Markov N.D."/>
            <person name="Fomenkov A.I."/>
            <person name="Roberts R.J."/>
            <person name="Karnachuk O.V."/>
            <person name="Novikov A."/>
            <person name="Grabovich M.Y."/>
        </authorList>
    </citation>
    <scope>NUCLEOTIDE SEQUENCE [LARGE SCALE GENOMIC DNA]</scope>
    <source>
        <strain evidence="2 3">A52</strain>
    </source>
</reference>
<feature type="transmembrane region" description="Helical" evidence="1">
    <location>
        <begin position="41"/>
        <end position="60"/>
    </location>
</feature>
<keyword evidence="1" id="KW-0812">Transmembrane</keyword>
<evidence type="ECO:0000313" key="3">
    <source>
        <dbReference type="Proteomes" id="UP000672027"/>
    </source>
</evidence>
<sequence length="64" mass="7381">MLKGIHSQRLFTLFILGWSLLNFPLLALWDHQAMLCGVPLFPAGLFLIWTVLIIALAWLMETRE</sequence>
<gene>
    <name evidence="2" type="ORF">J8380_05460</name>
</gene>
<organism evidence="2 3">
    <name type="scientific">Candidatus Thiothrix anitrata</name>
    <dbReference type="NCBI Taxonomy" id="2823902"/>
    <lineage>
        <taxon>Bacteria</taxon>
        <taxon>Pseudomonadati</taxon>
        <taxon>Pseudomonadota</taxon>
        <taxon>Gammaproteobacteria</taxon>
        <taxon>Thiotrichales</taxon>
        <taxon>Thiotrichaceae</taxon>
        <taxon>Thiothrix</taxon>
    </lineage>
</organism>
<accession>A0ABX7X6K5</accession>
<dbReference type="Proteomes" id="UP000672027">
    <property type="component" value="Chromosome"/>
</dbReference>